<accession>A0A938B175</accession>
<organism evidence="1 2">
    <name type="scientific">Tectimicrobiota bacterium</name>
    <dbReference type="NCBI Taxonomy" id="2528274"/>
    <lineage>
        <taxon>Bacteria</taxon>
        <taxon>Pseudomonadati</taxon>
        <taxon>Nitrospinota/Tectimicrobiota group</taxon>
        <taxon>Candidatus Tectimicrobiota</taxon>
    </lineage>
</organism>
<proteinExistence type="predicted"/>
<evidence type="ECO:0000313" key="1">
    <source>
        <dbReference type="EMBL" id="MBM3222614.1"/>
    </source>
</evidence>
<dbReference type="InterPro" id="IPR010982">
    <property type="entry name" value="Lambda_DNA-bd_dom_sf"/>
</dbReference>
<dbReference type="CDD" id="cd00093">
    <property type="entry name" value="HTH_XRE"/>
    <property type="match status" value="1"/>
</dbReference>
<dbReference type="InterPro" id="IPR001387">
    <property type="entry name" value="Cro/C1-type_HTH"/>
</dbReference>
<gene>
    <name evidence="1" type="ORF">FJZ47_02250</name>
</gene>
<dbReference type="Proteomes" id="UP000712673">
    <property type="component" value="Unassembled WGS sequence"/>
</dbReference>
<sequence>MLTSDEIRALREHTEMTQIQMAQLFRVRPADVIAWENGTLIPDSDQMTKLERLQTSNTKKMRFKFN</sequence>
<protein>
    <submittedName>
        <fullName evidence="1">Uncharacterized protein</fullName>
    </submittedName>
</protein>
<dbReference type="SUPFAM" id="SSF47413">
    <property type="entry name" value="lambda repressor-like DNA-binding domains"/>
    <property type="match status" value="1"/>
</dbReference>
<dbReference type="Gene3D" id="1.10.260.40">
    <property type="entry name" value="lambda repressor-like DNA-binding domains"/>
    <property type="match status" value="1"/>
</dbReference>
<name>A0A938B175_UNCTE</name>
<comment type="caution">
    <text evidence="1">The sequence shown here is derived from an EMBL/GenBank/DDBJ whole genome shotgun (WGS) entry which is preliminary data.</text>
</comment>
<dbReference type="EMBL" id="VGLS01000036">
    <property type="protein sequence ID" value="MBM3222614.1"/>
    <property type="molecule type" value="Genomic_DNA"/>
</dbReference>
<dbReference type="AlphaFoldDB" id="A0A938B175"/>
<evidence type="ECO:0000313" key="2">
    <source>
        <dbReference type="Proteomes" id="UP000712673"/>
    </source>
</evidence>
<dbReference type="GO" id="GO:0003677">
    <property type="term" value="F:DNA binding"/>
    <property type="evidence" value="ECO:0007669"/>
    <property type="project" value="InterPro"/>
</dbReference>
<reference evidence="1" key="1">
    <citation type="submission" date="2019-03" db="EMBL/GenBank/DDBJ databases">
        <title>Lake Tanganyika Metagenome-Assembled Genomes (MAGs).</title>
        <authorList>
            <person name="Tran P."/>
        </authorList>
    </citation>
    <scope>NUCLEOTIDE SEQUENCE</scope>
    <source>
        <strain evidence="1">K_DeepCast_65m_m2_066</strain>
    </source>
</reference>